<feature type="domain" description="F-box" evidence="1">
    <location>
        <begin position="34"/>
        <end position="53"/>
    </location>
</feature>
<dbReference type="AlphaFoldDB" id="A0AAN8NMF9"/>
<comment type="caution">
    <text evidence="2">The sequence shown here is derived from an EMBL/GenBank/DDBJ whole genome shotgun (WGS) entry which is preliminary data.</text>
</comment>
<reference evidence="2 3" key="1">
    <citation type="submission" date="2019-10" db="EMBL/GenBank/DDBJ databases">
        <authorList>
            <person name="Palmer J.M."/>
        </authorList>
    </citation>
    <scope>NUCLEOTIDE SEQUENCE [LARGE SCALE GENOMIC DNA]</scope>
    <source>
        <strain evidence="2 3">TWF506</strain>
    </source>
</reference>
<dbReference type="EMBL" id="JAVHJM010000006">
    <property type="protein sequence ID" value="KAK6513197.1"/>
    <property type="molecule type" value="Genomic_DNA"/>
</dbReference>
<evidence type="ECO:0000259" key="1">
    <source>
        <dbReference type="Pfam" id="PF00646"/>
    </source>
</evidence>
<keyword evidence="3" id="KW-1185">Reference proteome</keyword>
<organism evidence="2 3">
    <name type="scientific">Arthrobotrys conoides</name>
    <dbReference type="NCBI Taxonomy" id="74498"/>
    <lineage>
        <taxon>Eukaryota</taxon>
        <taxon>Fungi</taxon>
        <taxon>Dikarya</taxon>
        <taxon>Ascomycota</taxon>
        <taxon>Pezizomycotina</taxon>
        <taxon>Orbiliomycetes</taxon>
        <taxon>Orbiliales</taxon>
        <taxon>Orbiliaceae</taxon>
        <taxon>Arthrobotrys</taxon>
    </lineage>
</organism>
<proteinExistence type="predicted"/>
<name>A0AAN8NMF9_9PEZI</name>
<evidence type="ECO:0000313" key="2">
    <source>
        <dbReference type="EMBL" id="KAK6513197.1"/>
    </source>
</evidence>
<dbReference type="Pfam" id="PF00646">
    <property type="entry name" value="F-box"/>
    <property type="match status" value="1"/>
</dbReference>
<dbReference type="InterPro" id="IPR001810">
    <property type="entry name" value="F-box_dom"/>
</dbReference>
<gene>
    <name evidence="2" type="ORF">TWF506_009360</name>
</gene>
<accession>A0AAN8NMF9</accession>
<dbReference type="Proteomes" id="UP001307849">
    <property type="component" value="Unassembled WGS sequence"/>
</dbReference>
<protein>
    <recommendedName>
        <fullName evidence="1">F-box domain-containing protein</fullName>
    </recommendedName>
</protein>
<sequence>MESLETNATSSTNAQGLLEWILFTPSPVTSILQSQLSTVDVIRLSRVCRKWRAHLIPHFLKTTTEDEVEWHPLVRTLAVARLTAQQEKHCFVYRGMRGRLYTGEDVKRDRSFSRIDSGINLTLFSRCFGNDYLRAITRIYLDGARIRRYSTDNMKLAWVRKCKSLVFLSLRWCISINVNDLSWVLLAEEQGDSESTDSDRLSDRDTIPPKLHTLMIWGVSGVWGTSKSWGRMKNDHEICDKLMETYKTDLEWCSGLPHSGDDWKVKRALDAATLVCTVCSKAQKAKCLDCELQNTCEGCGGYICDQCLSLKPMVPVDGYYKNSFSEHIRGTGPSPPNMLVYFCTNWGSCRWRNTSHYFHPSCVPFTSTLAPNDNKSQRICLGCAVYICTYGTKLCQTCGAGVGCCSYPHSDDPQACCNCRKNTDQEQTSASKLPDLS</sequence>
<evidence type="ECO:0000313" key="3">
    <source>
        <dbReference type="Proteomes" id="UP001307849"/>
    </source>
</evidence>